<proteinExistence type="predicted"/>
<accession>A0ACA9LN89</accession>
<sequence length="267" mass="30553">KYKVSKEITYTLKFKYFFTTNQPAQTFSNGDLVFISGKYIIENSEPCFTIAYSSIVDNKNINRELDMSNVPITIPHSMYFVTVNREPKNVENFIHFGVDTVQYNSVTSTPNVKMDMTIIYPLDLPRFKYLSYLGSNIKLLSNYFVLGLFKFSKSSKIMIEATDIDYLRTSTINIGASENSYSNVADTPSIIDIIDDDIDSTITKMPKNQYGSNKRSANSTNADVEAEKAIDLSCNEDLQDVEEQEESHHRKRKKTPRKTTKEKKKVN</sequence>
<name>A0ACA9LN89_9GLOM</name>
<organism evidence="1 2">
    <name type="scientific">Racocetra persica</name>
    <dbReference type="NCBI Taxonomy" id="160502"/>
    <lineage>
        <taxon>Eukaryota</taxon>
        <taxon>Fungi</taxon>
        <taxon>Fungi incertae sedis</taxon>
        <taxon>Mucoromycota</taxon>
        <taxon>Glomeromycotina</taxon>
        <taxon>Glomeromycetes</taxon>
        <taxon>Diversisporales</taxon>
        <taxon>Gigasporaceae</taxon>
        <taxon>Racocetra</taxon>
    </lineage>
</organism>
<comment type="caution">
    <text evidence="1">The sequence shown here is derived from an EMBL/GenBank/DDBJ whole genome shotgun (WGS) entry which is preliminary data.</text>
</comment>
<gene>
    <name evidence="1" type="ORF">RPERSI_LOCUS3481</name>
</gene>
<reference evidence="1" key="1">
    <citation type="submission" date="2021-06" db="EMBL/GenBank/DDBJ databases">
        <authorList>
            <person name="Kallberg Y."/>
            <person name="Tangrot J."/>
            <person name="Rosling A."/>
        </authorList>
    </citation>
    <scope>NUCLEOTIDE SEQUENCE</scope>
    <source>
        <strain evidence="1">MA461A</strain>
    </source>
</reference>
<evidence type="ECO:0000313" key="1">
    <source>
        <dbReference type="EMBL" id="CAG8539290.1"/>
    </source>
</evidence>
<feature type="non-terminal residue" evidence="1">
    <location>
        <position position="1"/>
    </location>
</feature>
<keyword evidence="2" id="KW-1185">Reference proteome</keyword>
<evidence type="ECO:0000313" key="2">
    <source>
        <dbReference type="Proteomes" id="UP000789920"/>
    </source>
</evidence>
<protein>
    <submittedName>
        <fullName evidence="1">29380_t:CDS:1</fullName>
    </submittedName>
</protein>
<dbReference type="EMBL" id="CAJVQC010004340">
    <property type="protein sequence ID" value="CAG8539290.1"/>
    <property type="molecule type" value="Genomic_DNA"/>
</dbReference>
<dbReference type="Proteomes" id="UP000789920">
    <property type="component" value="Unassembled WGS sequence"/>
</dbReference>